<dbReference type="SUPFAM" id="SSF53335">
    <property type="entry name" value="S-adenosyl-L-methionine-dependent methyltransferases"/>
    <property type="match status" value="1"/>
</dbReference>
<evidence type="ECO:0000259" key="1">
    <source>
        <dbReference type="Pfam" id="PF13649"/>
    </source>
</evidence>
<sequence length="239" mass="27360">MNVKAHYEQHLAHFYGWMLGDFDSLQQQQEAFFRDNDILPKQNKRAIDLGAGHGLQSVSLAKIGFDVTAIDFNQQLLDQLEHKKGLLKIKTVNAEIQDFDKEAEASELIICMGDTIAHLDSLNQLQDLISKCYHNLIADGALVFSYRDYSQPLTGDQRFIPVRADDHRILTCILDYLDEKVTVTDQLYEKAAGKWVLKVSSYEKLRIQPQLVEDYLRAAGFSSIKTDSNNRLYYTIARK</sequence>
<evidence type="ECO:0000313" key="2">
    <source>
        <dbReference type="EMBL" id="MDN5214640.1"/>
    </source>
</evidence>
<dbReference type="GO" id="GO:0032259">
    <property type="term" value="P:methylation"/>
    <property type="evidence" value="ECO:0007669"/>
    <property type="project" value="UniProtKB-KW"/>
</dbReference>
<gene>
    <name evidence="2" type="ORF">QQ020_21350</name>
</gene>
<keyword evidence="2" id="KW-0808">Transferase</keyword>
<dbReference type="GO" id="GO:0008168">
    <property type="term" value="F:methyltransferase activity"/>
    <property type="evidence" value="ECO:0007669"/>
    <property type="project" value="UniProtKB-KW"/>
</dbReference>
<dbReference type="Proteomes" id="UP001172083">
    <property type="component" value="Unassembled WGS sequence"/>
</dbReference>
<feature type="domain" description="Methyltransferase" evidence="1">
    <location>
        <begin position="47"/>
        <end position="137"/>
    </location>
</feature>
<accession>A0ABT8LD14</accession>
<dbReference type="Gene3D" id="2.20.25.110">
    <property type="entry name" value="S-adenosyl-L-methionine-dependent methyltransferases"/>
    <property type="match status" value="1"/>
</dbReference>
<keyword evidence="2" id="KW-0489">Methyltransferase</keyword>
<name>A0ABT8LD14_9BACT</name>
<reference evidence="2" key="1">
    <citation type="submission" date="2023-06" db="EMBL/GenBank/DDBJ databases">
        <title>Genomic of Agaribacillus aureum.</title>
        <authorList>
            <person name="Wang G."/>
        </authorList>
    </citation>
    <scope>NUCLEOTIDE SEQUENCE</scope>
    <source>
        <strain evidence="2">BMA12</strain>
    </source>
</reference>
<dbReference type="InterPro" id="IPR041698">
    <property type="entry name" value="Methyltransf_25"/>
</dbReference>
<dbReference type="RefSeq" id="WP_346759979.1">
    <property type="nucleotide sequence ID" value="NZ_JAUJEB010000005.1"/>
</dbReference>
<dbReference type="InterPro" id="IPR029063">
    <property type="entry name" value="SAM-dependent_MTases_sf"/>
</dbReference>
<protein>
    <submittedName>
        <fullName evidence="2">Methyltransferase domain-containing protein</fullName>
    </submittedName>
</protein>
<comment type="caution">
    <text evidence="2">The sequence shown here is derived from an EMBL/GenBank/DDBJ whole genome shotgun (WGS) entry which is preliminary data.</text>
</comment>
<dbReference type="CDD" id="cd02440">
    <property type="entry name" value="AdoMet_MTases"/>
    <property type="match status" value="1"/>
</dbReference>
<dbReference type="EMBL" id="JAUJEB010000005">
    <property type="protein sequence ID" value="MDN5214640.1"/>
    <property type="molecule type" value="Genomic_DNA"/>
</dbReference>
<proteinExistence type="predicted"/>
<organism evidence="2 3">
    <name type="scientific">Agaribacillus aureus</name>
    <dbReference type="NCBI Taxonomy" id="3051825"/>
    <lineage>
        <taxon>Bacteria</taxon>
        <taxon>Pseudomonadati</taxon>
        <taxon>Bacteroidota</taxon>
        <taxon>Cytophagia</taxon>
        <taxon>Cytophagales</taxon>
        <taxon>Splendidivirgaceae</taxon>
        <taxon>Agaribacillus</taxon>
    </lineage>
</organism>
<dbReference type="Pfam" id="PF13649">
    <property type="entry name" value="Methyltransf_25"/>
    <property type="match status" value="1"/>
</dbReference>
<evidence type="ECO:0000313" key="3">
    <source>
        <dbReference type="Proteomes" id="UP001172083"/>
    </source>
</evidence>
<keyword evidence="3" id="KW-1185">Reference proteome</keyword>
<dbReference type="Gene3D" id="3.40.50.150">
    <property type="entry name" value="Vaccinia Virus protein VP39"/>
    <property type="match status" value="1"/>
</dbReference>